<evidence type="ECO:0000313" key="2">
    <source>
        <dbReference type="EMBL" id="XDQ76455.1"/>
    </source>
</evidence>
<dbReference type="AlphaFoldDB" id="A0AB39T789"/>
<keyword evidence="1" id="KW-0472">Membrane</keyword>
<gene>
    <name evidence="2" type="ORF">AB5J54_40720</name>
</gene>
<proteinExistence type="predicted"/>
<accession>A0AB39T789</accession>
<reference evidence="2" key="1">
    <citation type="submission" date="2024-07" db="EMBL/GenBank/DDBJ databases">
        <authorList>
            <person name="Yu S.T."/>
        </authorList>
    </citation>
    <scope>NUCLEOTIDE SEQUENCE</scope>
    <source>
        <strain evidence="2">R44</strain>
    </source>
</reference>
<name>A0AB39T789_9ACTN</name>
<dbReference type="RefSeq" id="WP_369149072.1">
    <property type="nucleotide sequence ID" value="NZ_CP163444.1"/>
</dbReference>
<evidence type="ECO:0000256" key="1">
    <source>
        <dbReference type="SAM" id="Phobius"/>
    </source>
</evidence>
<sequence>MPKRTATPEVSTQPLIELRMGGVHLTVQRVPGWLISLITMVGGAAGVSLWSQR</sequence>
<organism evidence="2">
    <name type="scientific">Streptomyces sp. R44</name>
    <dbReference type="NCBI Taxonomy" id="3238633"/>
    <lineage>
        <taxon>Bacteria</taxon>
        <taxon>Bacillati</taxon>
        <taxon>Actinomycetota</taxon>
        <taxon>Actinomycetes</taxon>
        <taxon>Kitasatosporales</taxon>
        <taxon>Streptomycetaceae</taxon>
        <taxon>Streptomyces</taxon>
    </lineage>
</organism>
<keyword evidence="1" id="KW-1133">Transmembrane helix</keyword>
<feature type="transmembrane region" description="Helical" evidence="1">
    <location>
        <begin position="30"/>
        <end position="50"/>
    </location>
</feature>
<protein>
    <submittedName>
        <fullName evidence="2">Uncharacterized protein</fullName>
    </submittedName>
</protein>
<keyword evidence="1" id="KW-0812">Transmembrane</keyword>
<dbReference type="EMBL" id="CP163444">
    <property type="protein sequence ID" value="XDQ76455.1"/>
    <property type="molecule type" value="Genomic_DNA"/>
</dbReference>